<accession>A0A7R8AGS7</accession>
<evidence type="ECO:0000259" key="2">
    <source>
        <dbReference type="Pfam" id="PF07859"/>
    </source>
</evidence>
<organism evidence="3 4">
    <name type="scientific">Aspergillus puulaauensis</name>
    <dbReference type="NCBI Taxonomy" id="1220207"/>
    <lineage>
        <taxon>Eukaryota</taxon>
        <taxon>Fungi</taxon>
        <taxon>Dikarya</taxon>
        <taxon>Ascomycota</taxon>
        <taxon>Pezizomycotina</taxon>
        <taxon>Eurotiomycetes</taxon>
        <taxon>Eurotiomycetidae</taxon>
        <taxon>Eurotiales</taxon>
        <taxon>Aspergillaceae</taxon>
        <taxon>Aspergillus</taxon>
    </lineage>
</organism>
<reference evidence="3" key="2">
    <citation type="submission" date="2021-02" db="EMBL/GenBank/DDBJ databases">
        <title>Aspergillus puulaauensis MK2 genome sequence.</title>
        <authorList>
            <person name="Futagami T."/>
            <person name="Mori K."/>
            <person name="Kadooka C."/>
            <person name="Tanaka T."/>
        </authorList>
    </citation>
    <scope>NUCLEOTIDE SEQUENCE</scope>
    <source>
        <strain evidence="3">MK2</strain>
    </source>
</reference>
<dbReference type="EMBL" id="AP024443">
    <property type="protein sequence ID" value="BCS17682.1"/>
    <property type="molecule type" value="Genomic_DNA"/>
</dbReference>
<dbReference type="InterPro" id="IPR050300">
    <property type="entry name" value="GDXG_lipolytic_enzyme"/>
</dbReference>
<dbReference type="RefSeq" id="XP_041549876.1">
    <property type="nucleotide sequence ID" value="XM_041701597.1"/>
</dbReference>
<dbReference type="InterPro" id="IPR013094">
    <property type="entry name" value="AB_hydrolase_3"/>
</dbReference>
<dbReference type="AlphaFoldDB" id="A0A7R8AGS7"/>
<dbReference type="KEGG" id="apuu:APUU_10510S"/>
<dbReference type="GO" id="GO:0016787">
    <property type="term" value="F:hydrolase activity"/>
    <property type="evidence" value="ECO:0007669"/>
    <property type="project" value="UniProtKB-KW"/>
</dbReference>
<proteinExistence type="predicted"/>
<dbReference type="InterPro" id="IPR029058">
    <property type="entry name" value="AB_hydrolase_fold"/>
</dbReference>
<dbReference type="Gene3D" id="3.40.50.1820">
    <property type="entry name" value="alpha/beta hydrolase"/>
    <property type="match status" value="1"/>
</dbReference>
<reference evidence="3" key="1">
    <citation type="submission" date="2021-01" db="EMBL/GenBank/DDBJ databases">
        <authorList>
            <consortium name="Aspergillus puulaauensis MK2 genome sequencing consortium"/>
            <person name="Kazuki M."/>
            <person name="Futagami T."/>
        </authorList>
    </citation>
    <scope>NUCLEOTIDE SEQUENCE</scope>
    <source>
        <strain evidence="3">MK2</strain>
    </source>
</reference>
<gene>
    <name evidence="3" type="ORF">APUU_10510S</name>
</gene>
<dbReference type="GeneID" id="64967687"/>
<dbReference type="OrthoDB" id="408631at2759"/>
<sequence>MADYSQYQGPNPDWEAFTQTAVVPPVGLNAGESPENYRLARNSLRASASRIELESEGLAEKVSWDDTEIPTRDNSTISARIYRPRDDIADSTPLPVYLFFHGGGYLFGGIDTENATCSRLIASASSPLIVVHASYRHTPHFKYPTPQNDAWDAFLWLTRNICSLGGDSNRVVVGGISSGGGLAASVVLRAQEAKLPVDQGLCIIGQLLMIPWLIPTKTYPFHLLKSPDISSYVQNIHAPNLPRKQLEMFVDLLDAPDSCFADRLLCPPLAPNQKLKGLPKTAVVVAGMDPLRDEALLYVDKLTDNG</sequence>
<evidence type="ECO:0000256" key="1">
    <source>
        <dbReference type="ARBA" id="ARBA00022801"/>
    </source>
</evidence>
<dbReference type="Pfam" id="PF07859">
    <property type="entry name" value="Abhydrolase_3"/>
    <property type="match status" value="1"/>
</dbReference>
<dbReference type="PANTHER" id="PTHR48081:SF8">
    <property type="entry name" value="ALPHA_BETA HYDROLASE FOLD-3 DOMAIN-CONTAINING PROTEIN-RELATED"/>
    <property type="match status" value="1"/>
</dbReference>
<feature type="domain" description="Alpha/beta hydrolase fold-3" evidence="2">
    <location>
        <begin position="98"/>
        <end position="306"/>
    </location>
</feature>
<dbReference type="PANTHER" id="PTHR48081">
    <property type="entry name" value="AB HYDROLASE SUPERFAMILY PROTEIN C4A8.06C"/>
    <property type="match status" value="1"/>
</dbReference>
<evidence type="ECO:0000313" key="3">
    <source>
        <dbReference type="EMBL" id="BCS17682.1"/>
    </source>
</evidence>
<evidence type="ECO:0000313" key="4">
    <source>
        <dbReference type="Proteomes" id="UP000654913"/>
    </source>
</evidence>
<dbReference type="SUPFAM" id="SSF53474">
    <property type="entry name" value="alpha/beta-Hydrolases"/>
    <property type="match status" value="1"/>
</dbReference>
<dbReference type="Proteomes" id="UP000654913">
    <property type="component" value="Chromosome 1"/>
</dbReference>
<protein>
    <recommendedName>
        <fullName evidence="2">Alpha/beta hydrolase fold-3 domain-containing protein</fullName>
    </recommendedName>
</protein>
<keyword evidence="1" id="KW-0378">Hydrolase</keyword>
<keyword evidence="4" id="KW-1185">Reference proteome</keyword>
<name>A0A7R8AGS7_9EURO</name>